<reference evidence="1" key="1">
    <citation type="submission" date="2015-04" db="EMBL/GenBank/DDBJ databases">
        <authorList>
            <consortium name="Pathogen Informatics"/>
        </authorList>
    </citation>
    <scope>NUCLEOTIDE SEQUENCE [LARGE SCALE GENOMIC DNA]</scope>
    <source>
        <strain evidence="1">8A</strain>
    </source>
</reference>
<dbReference type="AlphaFoldDB" id="A0A1J1GNL0"/>
<comment type="caution">
    <text evidence="1">The sequence shown here is derived from an EMBL/GenBank/DDBJ whole genome shotgun (WGS) entry which is preliminary data.</text>
</comment>
<evidence type="ECO:0000313" key="1">
    <source>
        <dbReference type="EMBL" id="CRG94063.1"/>
    </source>
</evidence>
<dbReference type="Proteomes" id="UP000220797">
    <property type="component" value="Unassembled WGS sequence"/>
</dbReference>
<proteinExistence type="predicted"/>
<protein>
    <submittedName>
        <fullName evidence="1">Uncharacterized protein</fullName>
    </submittedName>
</protein>
<dbReference type="EMBL" id="CVMV01000021">
    <property type="protein sequence ID" value="CRG94063.1"/>
    <property type="molecule type" value="Genomic_DNA"/>
</dbReference>
<dbReference type="GeneID" id="39730302"/>
<organism evidence="1 2">
    <name type="scientific">Plasmodium gallinaceum</name>
    <dbReference type="NCBI Taxonomy" id="5849"/>
    <lineage>
        <taxon>Eukaryota</taxon>
        <taxon>Sar</taxon>
        <taxon>Alveolata</taxon>
        <taxon>Apicomplexa</taxon>
        <taxon>Aconoidasida</taxon>
        <taxon>Haemosporida</taxon>
        <taxon>Plasmodiidae</taxon>
        <taxon>Plasmodium</taxon>
        <taxon>Plasmodium (Haemamoeba)</taxon>
    </lineage>
</organism>
<evidence type="ECO:0000313" key="2">
    <source>
        <dbReference type="Proteomes" id="UP000220797"/>
    </source>
</evidence>
<sequence>MKPFINQYSKYNSLSEIKNDEKFTKSQRTIGNPIKITVLRFILTTIRHQLIKELHQISLTKRIDMLNERELLKKKILYFDKKYGENLLHDQLEQALAVILSEKGLDKLPEFFPCVNRNLF</sequence>
<dbReference type="VEuPathDB" id="PlasmoDB:PGAL8A_00177500"/>
<gene>
    <name evidence="1" type="ORF">PGAL8A_00177500</name>
</gene>
<keyword evidence="2" id="KW-1185">Reference proteome</keyword>
<name>A0A1J1GNL0_PLAGA</name>
<accession>A0A1J1GNL0</accession>
<dbReference type="RefSeq" id="XP_028526884.1">
    <property type="nucleotide sequence ID" value="XM_028670098.1"/>
</dbReference>